<proteinExistence type="predicted"/>
<dbReference type="GO" id="GO:0004252">
    <property type="term" value="F:serine-type endopeptidase activity"/>
    <property type="evidence" value="ECO:0007669"/>
    <property type="project" value="InterPro"/>
</dbReference>
<comment type="caution">
    <text evidence="2">The sequence shown here is derived from an EMBL/GenBank/DDBJ whole genome shotgun (WGS) entry which is preliminary data.</text>
</comment>
<dbReference type="InterPro" id="IPR019533">
    <property type="entry name" value="Peptidase_S26"/>
</dbReference>
<sequence>MNPARNWTSLPPRNRRLALAVLLAAPLLYVAAGAGLAEVKKHGSLFFDQQRIACLPWGLYAGTYDTGEIARGELVAFRVKGIPPMKDGSVVVKIAAAREGDVVDIAQGVVRVNGNVLGDVRYGARTLNKPVTAWDTHYTVGKNEYFMFGSEYRSYDSRYWGLIKGDQIVAKMLWVL</sequence>
<protein>
    <submittedName>
        <fullName evidence="2">Signal peptidase I</fullName>
    </submittedName>
</protein>
<dbReference type="Gene3D" id="2.10.109.10">
    <property type="entry name" value="Umud Fragment, subunit A"/>
    <property type="match status" value="1"/>
</dbReference>
<name>A0A6B3SSF5_9BURK</name>
<dbReference type="AlphaFoldDB" id="A0A6B3SSF5"/>
<organism evidence="2 3">
    <name type="scientific">Noviherbaspirillum galbum</name>
    <dbReference type="NCBI Taxonomy" id="2709383"/>
    <lineage>
        <taxon>Bacteria</taxon>
        <taxon>Pseudomonadati</taxon>
        <taxon>Pseudomonadota</taxon>
        <taxon>Betaproteobacteria</taxon>
        <taxon>Burkholderiales</taxon>
        <taxon>Oxalobacteraceae</taxon>
        <taxon>Noviherbaspirillum</taxon>
    </lineage>
</organism>
<reference evidence="2 3" key="1">
    <citation type="submission" date="2020-02" db="EMBL/GenBank/DDBJ databases">
        <authorList>
            <person name="Kim M.K."/>
        </authorList>
    </citation>
    <scope>NUCLEOTIDE SEQUENCE [LARGE SCALE GENOMIC DNA]</scope>
    <source>
        <strain evidence="2 3">17J57-3</strain>
    </source>
</reference>
<dbReference type="Proteomes" id="UP000482155">
    <property type="component" value="Unassembled WGS sequence"/>
</dbReference>
<feature type="domain" description="Peptidase S26" evidence="1">
    <location>
        <begin position="63"/>
        <end position="174"/>
    </location>
</feature>
<dbReference type="RefSeq" id="WP_163967213.1">
    <property type="nucleotide sequence ID" value="NZ_JAAIVB010000069.1"/>
</dbReference>
<evidence type="ECO:0000313" key="3">
    <source>
        <dbReference type="Proteomes" id="UP000482155"/>
    </source>
</evidence>
<dbReference type="EMBL" id="JAAIVB010000069">
    <property type="protein sequence ID" value="NEX63388.1"/>
    <property type="molecule type" value="Genomic_DNA"/>
</dbReference>
<keyword evidence="3" id="KW-1185">Reference proteome</keyword>
<dbReference type="SUPFAM" id="SSF51306">
    <property type="entry name" value="LexA/Signal peptidase"/>
    <property type="match status" value="1"/>
</dbReference>
<evidence type="ECO:0000259" key="1">
    <source>
        <dbReference type="Pfam" id="PF10502"/>
    </source>
</evidence>
<gene>
    <name evidence="2" type="ORF">G3574_20110</name>
</gene>
<evidence type="ECO:0000313" key="2">
    <source>
        <dbReference type="EMBL" id="NEX63388.1"/>
    </source>
</evidence>
<accession>A0A6B3SSF5</accession>
<dbReference type="Pfam" id="PF10502">
    <property type="entry name" value="Peptidase_S26"/>
    <property type="match status" value="1"/>
</dbReference>
<dbReference type="GO" id="GO:0006465">
    <property type="term" value="P:signal peptide processing"/>
    <property type="evidence" value="ECO:0007669"/>
    <property type="project" value="InterPro"/>
</dbReference>
<dbReference type="InterPro" id="IPR036286">
    <property type="entry name" value="LexA/Signal_pep-like_sf"/>
</dbReference>